<dbReference type="AlphaFoldDB" id="A0A3N4IFA0"/>
<proteinExistence type="predicted"/>
<feature type="region of interest" description="Disordered" evidence="1">
    <location>
        <begin position="192"/>
        <end position="289"/>
    </location>
</feature>
<feature type="region of interest" description="Disordered" evidence="1">
    <location>
        <begin position="1"/>
        <end position="50"/>
    </location>
</feature>
<evidence type="ECO:0000313" key="3">
    <source>
        <dbReference type="Proteomes" id="UP000275078"/>
    </source>
</evidence>
<feature type="compositionally biased region" description="Polar residues" evidence="1">
    <location>
        <begin position="199"/>
        <end position="211"/>
    </location>
</feature>
<sequence length="307" mass="34563">MHRHGSSRSYKPGRRQRQRAREAQQTQPPSGPQQQPIGYPFPNGPGGGHQAVVSLIQMGLQTVAYLDVHTGTQAPYPQLDRQPTFILSHPNPTPDVEDPTTQEAPSNYYVSSSSRRSRSLSSERPVSIRQRSPARREASVPTNHHQSRQQSHSRGVTDSYRPDYSNRSHHHTRVHSQNWNEIEHFDLGRYAQEAAPRFQPSTQEPNNQSPIQPAFIIGEGADPIPREQTDMKEQLDEDKEITARDGRSHSQKRDTEEVNSSSTQVSPKVTPTAEAEEEGFPSSPPMVDRQAIKKAIKLEPDDLEKEP</sequence>
<evidence type="ECO:0000313" key="2">
    <source>
        <dbReference type="EMBL" id="RPA80374.1"/>
    </source>
</evidence>
<dbReference type="EMBL" id="ML119689">
    <property type="protein sequence ID" value="RPA80374.1"/>
    <property type="molecule type" value="Genomic_DNA"/>
</dbReference>
<feature type="compositionally biased region" description="Polar residues" evidence="1">
    <location>
        <begin position="140"/>
        <end position="156"/>
    </location>
</feature>
<feature type="compositionally biased region" description="Polar residues" evidence="1">
    <location>
        <begin position="101"/>
        <end position="110"/>
    </location>
</feature>
<feature type="compositionally biased region" description="Basic residues" evidence="1">
    <location>
        <begin position="1"/>
        <end position="18"/>
    </location>
</feature>
<keyword evidence="3" id="KW-1185">Reference proteome</keyword>
<feature type="region of interest" description="Disordered" evidence="1">
    <location>
        <begin position="82"/>
        <end position="179"/>
    </location>
</feature>
<feature type="compositionally biased region" description="Low complexity" evidence="1">
    <location>
        <begin position="111"/>
        <end position="124"/>
    </location>
</feature>
<evidence type="ECO:0000256" key="1">
    <source>
        <dbReference type="SAM" id="MobiDB-lite"/>
    </source>
</evidence>
<feature type="compositionally biased region" description="Low complexity" evidence="1">
    <location>
        <begin position="23"/>
        <end position="36"/>
    </location>
</feature>
<organism evidence="2 3">
    <name type="scientific">Ascobolus immersus RN42</name>
    <dbReference type="NCBI Taxonomy" id="1160509"/>
    <lineage>
        <taxon>Eukaryota</taxon>
        <taxon>Fungi</taxon>
        <taxon>Dikarya</taxon>
        <taxon>Ascomycota</taxon>
        <taxon>Pezizomycotina</taxon>
        <taxon>Pezizomycetes</taxon>
        <taxon>Pezizales</taxon>
        <taxon>Ascobolaceae</taxon>
        <taxon>Ascobolus</taxon>
    </lineage>
</organism>
<gene>
    <name evidence="2" type="ORF">BJ508DRAFT_327487</name>
</gene>
<accession>A0A3N4IFA0</accession>
<name>A0A3N4IFA0_ASCIM</name>
<dbReference type="Proteomes" id="UP000275078">
    <property type="component" value="Unassembled WGS sequence"/>
</dbReference>
<reference evidence="2 3" key="1">
    <citation type="journal article" date="2018" name="Nat. Ecol. Evol.">
        <title>Pezizomycetes genomes reveal the molecular basis of ectomycorrhizal truffle lifestyle.</title>
        <authorList>
            <person name="Murat C."/>
            <person name="Payen T."/>
            <person name="Noel B."/>
            <person name="Kuo A."/>
            <person name="Morin E."/>
            <person name="Chen J."/>
            <person name="Kohler A."/>
            <person name="Krizsan K."/>
            <person name="Balestrini R."/>
            <person name="Da Silva C."/>
            <person name="Montanini B."/>
            <person name="Hainaut M."/>
            <person name="Levati E."/>
            <person name="Barry K.W."/>
            <person name="Belfiori B."/>
            <person name="Cichocki N."/>
            <person name="Clum A."/>
            <person name="Dockter R.B."/>
            <person name="Fauchery L."/>
            <person name="Guy J."/>
            <person name="Iotti M."/>
            <person name="Le Tacon F."/>
            <person name="Lindquist E.A."/>
            <person name="Lipzen A."/>
            <person name="Malagnac F."/>
            <person name="Mello A."/>
            <person name="Molinier V."/>
            <person name="Miyauchi S."/>
            <person name="Poulain J."/>
            <person name="Riccioni C."/>
            <person name="Rubini A."/>
            <person name="Sitrit Y."/>
            <person name="Splivallo R."/>
            <person name="Traeger S."/>
            <person name="Wang M."/>
            <person name="Zifcakova L."/>
            <person name="Wipf D."/>
            <person name="Zambonelli A."/>
            <person name="Paolocci F."/>
            <person name="Nowrousian M."/>
            <person name="Ottonello S."/>
            <person name="Baldrian P."/>
            <person name="Spatafora J.W."/>
            <person name="Henrissat B."/>
            <person name="Nagy L.G."/>
            <person name="Aury J.M."/>
            <person name="Wincker P."/>
            <person name="Grigoriev I.V."/>
            <person name="Bonfante P."/>
            <person name="Martin F.M."/>
        </authorList>
    </citation>
    <scope>NUCLEOTIDE SEQUENCE [LARGE SCALE GENOMIC DNA]</scope>
    <source>
        <strain evidence="2 3">RN42</strain>
    </source>
</reference>
<protein>
    <submittedName>
        <fullName evidence="2">Uncharacterized protein</fullName>
    </submittedName>
</protein>
<feature type="compositionally biased region" description="Polar residues" evidence="1">
    <location>
        <begin position="258"/>
        <end position="269"/>
    </location>
</feature>
<feature type="compositionally biased region" description="Basic and acidic residues" evidence="1">
    <location>
        <begin position="224"/>
        <end position="256"/>
    </location>
</feature>